<evidence type="ECO:0000313" key="3">
    <source>
        <dbReference type="Proteomes" id="UP000248806"/>
    </source>
</evidence>
<accession>A0A326U7T7</accession>
<sequence>MMTIARPGRARRGVLFAAFLLLCLSLTVGIGAPTAQAAAAKPKFQMNFTTDDPSLAYTESMFREQFEEVYPKLVKRFNPDAPRTVTLQIKYVDGVASTDGAVTTISSSYMHSHNDLAGVYTHEFMHTVQAYPEYVVWLTEGIADYVRSVYGPKDDPWSLPATVTPEQSYKQGYGITARFLLWMEKHVRSTIVDDANRVLHAGTYSDDDFVTWTGQTLDYWWSYYVQHPEI</sequence>
<dbReference type="RefSeq" id="WP_111323450.1">
    <property type="nucleotide sequence ID" value="NZ_BIFX01000001.1"/>
</dbReference>
<gene>
    <name evidence="2" type="ORF">EI42_03071</name>
</gene>
<proteinExistence type="predicted"/>
<dbReference type="AlphaFoldDB" id="A0A326U7T7"/>
<dbReference type="Proteomes" id="UP000248806">
    <property type="component" value="Unassembled WGS sequence"/>
</dbReference>
<dbReference type="OrthoDB" id="211588at2"/>
<evidence type="ECO:0000313" key="2">
    <source>
        <dbReference type="EMBL" id="PZW29349.1"/>
    </source>
</evidence>
<dbReference type="EMBL" id="QKUF01000009">
    <property type="protein sequence ID" value="PZW29349.1"/>
    <property type="molecule type" value="Genomic_DNA"/>
</dbReference>
<feature type="signal peptide" evidence="1">
    <location>
        <begin position="1"/>
        <end position="37"/>
    </location>
</feature>
<name>A0A326U7T7_THEHA</name>
<evidence type="ECO:0000256" key="1">
    <source>
        <dbReference type="SAM" id="SignalP"/>
    </source>
</evidence>
<feature type="chain" id="PRO_5016241611" evidence="1">
    <location>
        <begin position="38"/>
        <end position="230"/>
    </location>
</feature>
<dbReference type="PANTHER" id="PTHR33321:SF12">
    <property type="entry name" value="PLANT BASIC SECRETORY PROTEIN (BSP) FAMILY PROTEIN"/>
    <property type="match status" value="1"/>
</dbReference>
<keyword evidence="3" id="KW-1185">Reference proteome</keyword>
<organism evidence="2 3">
    <name type="scientific">Thermosporothrix hazakensis</name>
    <dbReference type="NCBI Taxonomy" id="644383"/>
    <lineage>
        <taxon>Bacteria</taxon>
        <taxon>Bacillati</taxon>
        <taxon>Chloroflexota</taxon>
        <taxon>Ktedonobacteria</taxon>
        <taxon>Ktedonobacterales</taxon>
        <taxon>Thermosporotrichaceae</taxon>
        <taxon>Thermosporothrix</taxon>
    </lineage>
</organism>
<dbReference type="InterPro" id="IPR007541">
    <property type="entry name" value="Uncharacterised_BSP"/>
</dbReference>
<dbReference type="Pfam" id="PF04450">
    <property type="entry name" value="BSP"/>
    <property type="match status" value="1"/>
</dbReference>
<protein>
    <submittedName>
        <fullName evidence="2">Basic secretory peptidase family protein</fullName>
    </submittedName>
</protein>
<comment type="caution">
    <text evidence="2">The sequence shown here is derived from an EMBL/GenBank/DDBJ whole genome shotgun (WGS) entry which is preliminary data.</text>
</comment>
<reference evidence="2 3" key="1">
    <citation type="submission" date="2018-06" db="EMBL/GenBank/DDBJ databases">
        <title>Genomic Encyclopedia of Archaeal and Bacterial Type Strains, Phase II (KMG-II): from individual species to whole genera.</title>
        <authorList>
            <person name="Goeker M."/>
        </authorList>
    </citation>
    <scope>NUCLEOTIDE SEQUENCE [LARGE SCALE GENOMIC DNA]</scope>
    <source>
        <strain evidence="2 3">ATCC BAA-1881</strain>
    </source>
</reference>
<dbReference type="PANTHER" id="PTHR33321">
    <property type="match status" value="1"/>
</dbReference>
<keyword evidence="1" id="KW-0732">Signal</keyword>